<keyword evidence="1" id="KW-0812">Transmembrane</keyword>
<sequence>MTVPEESLAGGIFRVSTSKSESPSAVPQAGSAEVLLGFEVRLGVAAGAWLDWASGDSVALTVSVAVTVTVGVALGSAVGWLLLQEQRPKAMTAQSEIPGSGYLVAIVSSMNVASML</sequence>
<comment type="caution">
    <text evidence="2">The sequence shown here is derived from an EMBL/GenBank/DDBJ whole genome shotgun (WGS) entry which is preliminary data.</text>
</comment>
<dbReference type="Proteomes" id="UP000316612">
    <property type="component" value="Unassembled WGS sequence"/>
</dbReference>
<feature type="transmembrane region" description="Helical" evidence="1">
    <location>
        <begin position="58"/>
        <end position="83"/>
    </location>
</feature>
<keyword evidence="3" id="KW-1185">Reference proteome</keyword>
<proteinExistence type="predicted"/>
<protein>
    <submittedName>
        <fullName evidence="2">Uncharacterized protein</fullName>
    </submittedName>
</protein>
<evidence type="ECO:0000256" key="1">
    <source>
        <dbReference type="SAM" id="Phobius"/>
    </source>
</evidence>
<keyword evidence="1" id="KW-0472">Membrane</keyword>
<name>A0A4Y4DMP8_GLUUR</name>
<evidence type="ECO:0000313" key="2">
    <source>
        <dbReference type="EMBL" id="GED04628.1"/>
    </source>
</evidence>
<accession>A0A4Y4DMP8</accession>
<gene>
    <name evidence="2" type="ORF">AUR04nite_01600</name>
</gene>
<reference evidence="2 3" key="1">
    <citation type="submission" date="2019-06" db="EMBL/GenBank/DDBJ databases">
        <title>Whole genome shotgun sequence of Glutamicibacter uratoxydans NBRC 15515.</title>
        <authorList>
            <person name="Hosoyama A."/>
            <person name="Uohara A."/>
            <person name="Ohji S."/>
            <person name="Ichikawa N."/>
        </authorList>
    </citation>
    <scope>NUCLEOTIDE SEQUENCE [LARGE SCALE GENOMIC DNA]</scope>
    <source>
        <strain evidence="2 3">NBRC 15515</strain>
    </source>
</reference>
<organism evidence="2 3">
    <name type="scientific">Glutamicibacter uratoxydans</name>
    <name type="common">Arthrobacter uratoxydans</name>
    <dbReference type="NCBI Taxonomy" id="43667"/>
    <lineage>
        <taxon>Bacteria</taxon>
        <taxon>Bacillati</taxon>
        <taxon>Actinomycetota</taxon>
        <taxon>Actinomycetes</taxon>
        <taxon>Micrococcales</taxon>
        <taxon>Micrococcaceae</taxon>
        <taxon>Glutamicibacter</taxon>
    </lineage>
</organism>
<keyword evidence="1" id="KW-1133">Transmembrane helix</keyword>
<dbReference type="EMBL" id="BJNY01000001">
    <property type="protein sequence ID" value="GED04628.1"/>
    <property type="molecule type" value="Genomic_DNA"/>
</dbReference>
<dbReference type="AlphaFoldDB" id="A0A4Y4DMP8"/>
<evidence type="ECO:0000313" key="3">
    <source>
        <dbReference type="Proteomes" id="UP000316612"/>
    </source>
</evidence>